<organism evidence="1 2">
    <name type="scientific">Pseudodesulfovibrio nedwellii</name>
    <dbReference type="NCBI Taxonomy" id="2973072"/>
    <lineage>
        <taxon>Bacteria</taxon>
        <taxon>Pseudomonadati</taxon>
        <taxon>Thermodesulfobacteriota</taxon>
        <taxon>Desulfovibrionia</taxon>
        <taxon>Desulfovibrionales</taxon>
        <taxon>Desulfovibrionaceae</taxon>
    </lineage>
</organism>
<protein>
    <recommendedName>
        <fullName evidence="3">Ferredoxin</fullName>
    </recommendedName>
</protein>
<evidence type="ECO:0000313" key="1">
    <source>
        <dbReference type="EMBL" id="BDQ36643.1"/>
    </source>
</evidence>
<accession>A0ABM8AYN9</accession>
<sequence length="89" mass="10370">MQRFFVAKPACNNYYQIMTNENTCTKHREIGIELGDCRLCQGCIEMNPDVFEWDDNLDMPYVCRSKVTEEEVRDIMNSCPEGCIVFVDC</sequence>
<reference evidence="1 2" key="1">
    <citation type="submission" date="2022-08" db="EMBL/GenBank/DDBJ databases">
        <title>Genome Sequence of the sulphate-reducing bacterium, Pseudodesulfovibrio sp. SYK.</title>
        <authorList>
            <person name="Kondo R."/>
            <person name="Kataoka T."/>
        </authorList>
    </citation>
    <scope>NUCLEOTIDE SEQUENCE [LARGE SCALE GENOMIC DNA]</scope>
    <source>
        <strain evidence="1 2">SYK</strain>
    </source>
</reference>
<dbReference type="Pfam" id="PF13370">
    <property type="entry name" value="Fer4_13"/>
    <property type="match status" value="1"/>
</dbReference>
<proteinExistence type="predicted"/>
<gene>
    <name evidence="1" type="ORF">SYK_10030</name>
</gene>
<name>A0ABM8AYN9_9BACT</name>
<evidence type="ECO:0008006" key="3">
    <source>
        <dbReference type="Google" id="ProtNLM"/>
    </source>
</evidence>
<dbReference type="Proteomes" id="UP001317742">
    <property type="component" value="Chromosome"/>
</dbReference>
<evidence type="ECO:0000313" key="2">
    <source>
        <dbReference type="Proteomes" id="UP001317742"/>
    </source>
</evidence>
<dbReference type="Gene3D" id="3.30.70.20">
    <property type="match status" value="1"/>
</dbReference>
<dbReference type="EMBL" id="AP026709">
    <property type="protein sequence ID" value="BDQ36643.1"/>
    <property type="molecule type" value="Genomic_DNA"/>
</dbReference>
<keyword evidence="2" id="KW-1185">Reference proteome</keyword>